<dbReference type="GO" id="GO:0006508">
    <property type="term" value="P:proteolysis"/>
    <property type="evidence" value="ECO:0007669"/>
    <property type="project" value="InterPro"/>
</dbReference>
<evidence type="ECO:0000313" key="3">
    <source>
        <dbReference type="EMBL" id="KAI9555921.1"/>
    </source>
</evidence>
<proteinExistence type="predicted"/>
<evidence type="ECO:0000256" key="1">
    <source>
        <dbReference type="SAM" id="MobiDB-lite"/>
    </source>
</evidence>
<dbReference type="EMBL" id="WJBH02000007">
    <property type="protein sequence ID" value="KAI9555921.1"/>
    <property type="molecule type" value="Genomic_DNA"/>
</dbReference>
<dbReference type="SUPFAM" id="SSF50630">
    <property type="entry name" value="Acid proteases"/>
    <property type="match status" value="1"/>
</dbReference>
<feature type="region of interest" description="Disordered" evidence="1">
    <location>
        <begin position="1"/>
        <end position="49"/>
    </location>
</feature>
<evidence type="ECO:0000259" key="2">
    <source>
        <dbReference type="Pfam" id="PF19259"/>
    </source>
</evidence>
<dbReference type="AlphaFoldDB" id="A0AAD5KMH6"/>
<dbReference type="Pfam" id="PF13975">
    <property type="entry name" value="gag-asp_proteas"/>
    <property type="match status" value="1"/>
</dbReference>
<feature type="domain" description="Ty3 transposon capsid-like protein" evidence="2">
    <location>
        <begin position="81"/>
        <end position="184"/>
    </location>
</feature>
<gene>
    <name evidence="3" type="ORF">GHT06_018454</name>
</gene>
<evidence type="ECO:0000313" key="4">
    <source>
        <dbReference type="Proteomes" id="UP000820818"/>
    </source>
</evidence>
<dbReference type="Pfam" id="PF19259">
    <property type="entry name" value="Ty3_capsid"/>
    <property type="match status" value="1"/>
</dbReference>
<dbReference type="InterPro" id="IPR001969">
    <property type="entry name" value="Aspartic_peptidase_AS"/>
</dbReference>
<dbReference type="PANTHER" id="PTHR33223:SF6">
    <property type="entry name" value="CCHC-TYPE DOMAIN-CONTAINING PROTEIN"/>
    <property type="match status" value="1"/>
</dbReference>
<accession>A0AAD5KMH6</accession>
<dbReference type="GO" id="GO:0004190">
    <property type="term" value="F:aspartic-type endopeptidase activity"/>
    <property type="evidence" value="ECO:0007669"/>
    <property type="project" value="InterPro"/>
</dbReference>
<feature type="region of interest" description="Disordered" evidence="1">
    <location>
        <begin position="320"/>
        <end position="414"/>
    </location>
</feature>
<reference evidence="3 4" key="1">
    <citation type="submission" date="2022-05" db="EMBL/GenBank/DDBJ databases">
        <title>A multi-omics perspective on studying reproductive biology in Daphnia sinensis.</title>
        <authorList>
            <person name="Jia J."/>
        </authorList>
    </citation>
    <scope>NUCLEOTIDE SEQUENCE [LARGE SCALE GENOMIC DNA]</scope>
    <source>
        <strain evidence="3 4">WSL</strain>
    </source>
</reference>
<comment type="caution">
    <text evidence="3">The sequence shown here is derived from an EMBL/GenBank/DDBJ whole genome shotgun (WGS) entry which is preliminary data.</text>
</comment>
<dbReference type="Proteomes" id="UP000820818">
    <property type="component" value="Linkage Group LG7"/>
</dbReference>
<dbReference type="Gene3D" id="2.40.70.10">
    <property type="entry name" value="Acid Proteases"/>
    <property type="match status" value="1"/>
</dbReference>
<feature type="compositionally biased region" description="Basic and acidic residues" evidence="1">
    <location>
        <begin position="366"/>
        <end position="385"/>
    </location>
</feature>
<feature type="compositionally biased region" description="Basic and acidic residues" evidence="1">
    <location>
        <begin position="342"/>
        <end position="354"/>
    </location>
</feature>
<sequence length="590" mass="68051">MGVTHDEDSTTRAPQQWGGSTPPQAIPPTASTSQGPPHPKAHVTEPDEEEAIKKMTKFVTSPIVKAIGDPFSREDKKEIPTYKGKSTDKLITEWLKGAEHVARNNDWNDDQKIRFFSDRLKGEAFEWHENYSEEEGDNLNYPDWKEAIITRFQDKVDLATLENKLSKLKQKPEENCRAFVSRLNNLHDTTEGKEEKSDHNQTIVEGQLLNKFRKVQDKRKKKVLLRGLLPKYRKELFLRMPDDPEDFDALCKQLFLSEKILHTKEETEDDDMSAVIAGITKHQEEKFQLLEQKLTESLTELKLSNTKCGSSQDKLTIAAVDQNNRRRSNSRDSRVRFASSREPSRERSASRNRDNSPYQRNYNTSEQRHQNSSERQDYRPPERQDYTPAGYIQPRYPSDQRKPYRSSYPTRQGDYNGPSFPINSYGQQGPSLAAQNIHSNTLPNLIRIPIKIFNKEIRALVDTGAAASLVSDEIFNTLENRDYIKRKSSIDSPIFRTVSGQVLKSIGKFEFTIRITNNHMINHYFYVMKGLNEECILGLDFLTSNNVYRQICYDCHGVEHCFRETTLPIYSVTFSKVGIHIPIIPIDDKK</sequence>
<dbReference type="InterPro" id="IPR021109">
    <property type="entry name" value="Peptidase_aspartic_dom_sf"/>
</dbReference>
<feature type="compositionally biased region" description="Polar residues" evidence="1">
    <location>
        <begin position="11"/>
        <end position="35"/>
    </location>
</feature>
<feature type="compositionally biased region" description="Polar residues" evidence="1">
    <location>
        <begin position="355"/>
        <end position="365"/>
    </location>
</feature>
<dbReference type="InterPro" id="IPR045358">
    <property type="entry name" value="Ty3_capsid"/>
</dbReference>
<dbReference type="CDD" id="cd00303">
    <property type="entry name" value="retropepsin_like"/>
    <property type="match status" value="1"/>
</dbReference>
<keyword evidence="4" id="KW-1185">Reference proteome</keyword>
<protein>
    <recommendedName>
        <fullName evidence="2">Ty3 transposon capsid-like protein domain-containing protein</fullName>
    </recommendedName>
</protein>
<dbReference type="PANTHER" id="PTHR33223">
    <property type="entry name" value="CCHC-TYPE DOMAIN-CONTAINING PROTEIN"/>
    <property type="match status" value="1"/>
</dbReference>
<feature type="compositionally biased region" description="Basic and acidic residues" evidence="1">
    <location>
        <begin position="1"/>
        <end position="10"/>
    </location>
</feature>
<dbReference type="PROSITE" id="PS00141">
    <property type="entry name" value="ASP_PROTEASE"/>
    <property type="match status" value="1"/>
</dbReference>
<name>A0AAD5KMH6_9CRUS</name>
<organism evidence="3 4">
    <name type="scientific">Daphnia sinensis</name>
    <dbReference type="NCBI Taxonomy" id="1820382"/>
    <lineage>
        <taxon>Eukaryota</taxon>
        <taxon>Metazoa</taxon>
        <taxon>Ecdysozoa</taxon>
        <taxon>Arthropoda</taxon>
        <taxon>Crustacea</taxon>
        <taxon>Branchiopoda</taxon>
        <taxon>Diplostraca</taxon>
        <taxon>Cladocera</taxon>
        <taxon>Anomopoda</taxon>
        <taxon>Daphniidae</taxon>
        <taxon>Daphnia</taxon>
        <taxon>Daphnia similis group</taxon>
    </lineage>
</organism>